<reference evidence="5 6" key="1">
    <citation type="submission" date="2024-02" db="EMBL/GenBank/DDBJ databases">
        <title>High-quality chromosome-scale genome assembly of Pensacola bahiagrass (Paspalum notatum Flugge var. saurae).</title>
        <authorList>
            <person name="Vega J.M."/>
            <person name="Podio M."/>
            <person name="Orjuela J."/>
            <person name="Siena L.A."/>
            <person name="Pessino S.C."/>
            <person name="Combes M.C."/>
            <person name="Mariac C."/>
            <person name="Albertini E."/>
            <person name="Pupilli F."/>
            <person name="Ortiz J.P.A."/>
            <person name="Leblanc O."/>
        </authorList>
    </citation>
    <scope>NUCLEOTIDE SEQUENCE [LARGE SCALE GENOMIC DNA]</scope>
    <source>
        <strain evidence="5">R1</strain>
        <tissue evidence="5">Leaf</tissue>
    </source>
</reference>
<dbReference type="GO" id="GO:0005737">
    <property type="term" value="C:cytoplasm"/>
    <property type="evidence" value="ECO:0007669"/>
    <property type="project" value="TreeGrafter"/>
</dbReference>
<dbReference type="Pfam" id="PF00407">
    <property type="entry name" value="Bet_v_1"/>
    <property type="match status" value="1"/>
</dbReference>
<evidence type="ECO:0000256" key="1">
    <source>
        <dbReference type="ARBA" id="ARBA00004123"/>
    </source>
</evidence>
<evidence type="ECO:0000313" key="6">
    <source>
        <dbReference type="Proteomes" id="UP001341281"/>
    </source>
</evidence>
<dbReference type="GO" id="GO:0004864">
    <property type="term" value="F:protein phosphatase inhibitor activity"/>
    <property type="evidence" value="ECO:0007669"/>
    <property type="project" value="InterPro"/>
</dbReference>
<dbReference type="EMBL" id="CP144746">
    <property type="protein sequence ID" value="WVZ56641.1"/>
    <property type="molecule type" value="Genomic_DNA"/>
</dbReference>
<dbReference type="SUPFAM" id="SSF55961">
    <property type="entry name" value="Bet v1-like"/>
    <property type="match status" value="1"/>
</dbReference>
<dbReference type="PANTHER" id="PTHR31213">
    <property type="entry name" value="OS08G0374000 PROTEIN-RELATED"/>
    <property type="match status" value="1"/>
</dbReference>
<dbReference type="GO" id="GO:0006952">
    <property type="term" value="P:defense response"/>
    <property type="evidence" value="ECO:0007669"/>
    <property type="project" value="UniProtKB-KW"/>
</dbReference>
<comment type="similarity">
    <text evidence="2 3">Belongs to the BetVI family.</text>
</comment>
<keyword evidence="6" id="KW-1185">Reference proteome</keyword>
<dbReference type="InterPro" id="IPR023393">
    <property type="entry name" value="START-like_dom_sf"/>
</dbReference>
<accession>A0AAQ3SK23</accession>
<dbReference type="InterPro" id="IPR050279">
    <property type="entry name" value="Plant_def-hormone_signal"/>
</dbReference>
<dbReference type="PRINTS" id="PR00634">
    <property type="entry name" value="BETALLERGEN"/>
</dbReference>
<keyword evidence="3" id="KW-0611">Plant defense</keyword>
<comment type="subcellular location">
    <subcellularLocation>
        <location evidence="1">Nucleus</location>
    </subcellularLocation>
</comment>
<keyword evidence="3" id="KW-0568">Pathogenesis-related protein</keyword>
<sequence length="161" mass="16904">MASSSNSWTVEITSPVAAPRLFRAAVMDWHTLAPKLASHVVASAHIVQGDACVGSVRRFDFTSAMPFGFVKERLEFLAADKGECRSTLIEGGGIGVAIETATSHIKVEPTADGGSAVKVSSTYKLMPGVEVEGEIAKAKDSVTAIFKAAEAYLVANPDAYS</sequence>
<dbReference type="GO" id="GO:0009738">
    <property type="term" value="P:abscisic acid-activated signaling pathway"/>
    <property type="evidence" value="ECO:0007669"/>
    <property type="project" value="InterPro"/>
</dbReference>
<dbReference type="InterPro" id="IPR024949">
    <property type="entry name" value="Bet_v_I_allergen"/>
</dbReference>
<gene>
    <name evidence="5" type="ORF">U9M48_007137</name>
</gene>
<feature type="domain" description="Bet v I/Major latex protein" evidence="4">
    <location>
        <begin position="5"/>
        <end position="155"/>
    </location>
</feature>
<dbReference type="PROSITE" id="PS00451">
    <property type="entry name" value="PATHOGENESIS_BETVI"/>
    <property type="match status" value="1"/>
</dbReference>
<evidence type="ECO:0000313" key="5">
    <source>
        <dbReference type="EMBL" id="WVZ56641.1"/>
    </source>
</evidence>
<dbReference type="InterPro" id="IPR000916">
    <property type="entry name" value="Bet_v_I/MLP"/>
</dbReference>
<proteinExistence type="inferred from homology"/>
<evidence type="ECO:0000259" key="4">
    <source>
        <dbReference type="Pfam" id="PF00407"/>
    </source>
</evidence>
<evidence type="ECO:0000256" key="3">
    <source>
        <dbReference type="RuleBase" id="RU000409"/>
    </source>
</evidence>
<dbReference type="AlphaFoldDB" id="A0AAQ3SK23"/>
<dbReference type="GO" id="GO:0005634">
    <property type="term" value="C:nucleus"/>
    <property type="evidence" value="ECO:0007669"/>
    <property type="project" value="UniProtKB-SubCell"/>
</dbReference>
<protein>
    <recommendedName>
        <fullName evidence="4">Bet v I/Major latex protein domain-containing protein</fullName>
    </recommendedName>
</protein>
<organism evidence="5 6">
    <name type="scientific">Paspalum notatum var. saurae</name>
    <dbReference type="NCBI Taxonomy" id="547442"/>
    <lineage>
        <taxon>Eukaryota</taxon>
        <taxon>Viridiplantae</taxon>
        <taxon>Streptophyta</taxon>
        <taxon>Embryophyta</taxon>
        <taxon>Tracheophyta</taxon>
        <taxon>Spermatophyta</taxon>
        <taxon>Magnoliopsida</taxon>
        <taxon>Liliopsida</taxon>
        <taxon>Poales</taxon>
        <taxon>Poaceae</taxon>
        <taxon>PACMAD clade</taxon>
        <taxon>Panicoideae</taxon>
        <taxon>Andropogonodae</taxon>
        <taxon>Paspaleae</taxon>
        <taxon>Paspalinae</taxon>
        <taxon>Paspalum</taxon>
    </lineage>
</organism>
<dbReference type="PANTHER" id="PTHR31213:SF201">
    <property type="entry name" value="OS03G0300400 PROTEIN"/>
    <property type="match status" value="1"/>
</dbReference>
<evidence type="ECO:0000256" key="2">
    <source>
        <dbReference type="ARBA" id="ARBA00009744"/>
    </source>
</evidence>
<name>A0AAQ3SK23_PASNO</name>
<dbReference type="Proteomes" id="UP001341281">
    <property type="component" value="Chromosome 02"/>
</dbReference>
<dbReference type="FunFam" id="3.30.530.20:FF:000007">
    <property type="entry name" value="Major pollen allergen Bet v 1-A"/>
    <property type="match status" value="1"/>
</dbReference>
<dbReference type="GO" id="GO:0038023">
    <property type="term" value="F:signaling receptor activity"/>
    <property type="evidence" value="ECO:0007669"/>
    <property type="project" value="InterPro"/>
</dbReference>
<dbReference type="CDD" id="cd07816">
    <property type="entry name" value="Bet_v1-like"/>
    <property type="match status" value="1"/>
</dbReference>
<dbReference type="GO" id="GO:0010427">
    <property type="term" value="F:abscisic acid binding"/>
    <property type="evidence" value="ECO:0007669"/>
    <property type="project" value="InterPro"/>
</dbReference>
<dbReference type="Gene3D" id="3.30.530.20">
    <property type="match status" value="1"/>
</dbReference>